<dbReference type="EMBL" id="FOFG01000004">
    <property type="protein sequence ID" value="SEQ35001.1"/>
    <property type="molecule type" value="Genomic_DNA"/>
</dbReference>
<keyword evidence="2" id="KW-1185">Reference proteome</keyword>
<dbReference type="Proteomes" id="UP000199647">
    <property type="component" value="Unassembled WGS sequence"/>
</dbReference>
<dbReference type="InterPro" id="IPR029033">
    <property type="entry name" value="His_PPase_superfam"/>
</dbReference>
<evidence type="ECO:0000313" key="2">
    <source>
        <dbReference type="Proteomes" id="UP000199647"/>
    </source>
</evidence>
<reference evidence="1 2" key="1">
    <citation type="submission" date="2016-10" db="EMBL/GenBank/DDBJ databases">
        <authorList>
            <person name="de Groot N.N."/>
        </authorList>
    </citation>
    <scope>NUCLEOTIDE SEQUENCE [LARGE SCALE GENOMIC DNA]</scope>
    <source>
        <strain evidence="1 2">A52C2</strain>
    </source>
</reference>
<organism evidence="1 2">
    <name type="scientific">Faunimonas pinastri</name>
    <dbReference type="NCBI Taxonomy" id="1855383"/>
    <lineage>
        <taxon>Bacteria</taxon>
        <taxon>Pseudomonadati</taxon>
        <taxon>Pseudomonadota</taxon>
        <taxon>Alphaproteobacteria</taxon>
        <taxon>Hyphomicrobiales</taxon>
        <taxon>Afifellaceae</taxon>
        <taxon>Faunimonas</taxon>
    </lineage>
</organism>
<protein>
    <submittedName>
        <fullName evidence="1">Phosphohistidine phosphatase</fullName>
    </submittedName>
</protein>
<dbReference type="CDD" id="cd07040">
    <property type="entry name" value="HP"/>
    <property type="match status" value="1"/>
</dbReference>
<dbReference type="Gene3D" id="3.40.50.1240">
    <property type="entry name" value="Phosphoglycerate mutase-like"/>
    <property type="match status" value="1"/>
</dbReference>
<evidence type="ECO:0000313" key="1">
    <source>
        <dbReference type="EMBL" id="SEQ35001.1"/>
    </source>
</evidence>
<accession>A0A1H9FAN5</accession>
<dbReference type="SUPFAM" id="SSF53254">
    <property type="entry name" value="Phosphoglycerate mutase-like"/>
    <property type="match status" value="1"/>
</dbReference>
<proteinExistence type="predicted"/>
<name>A0A1H9FAN5_9HYPH</name>
<sequence>MGRLVAARDWRPDLILCSPSRRTRETLVEVQKSLDGGTAVHFLPELYNGAENEYRAAIRRSGAEAACLLLIGHNPTIHQTALHLSASGSPGLIEQLRQSFPPAAFATIEVDGAWDAINSDAGRLVDLVTPEEAFRQLAL</sequence>
<gene>
    <name evidence="1" type="ORF">SAMN05216548_10456</name>
</gene>
<dbReference type="STRING" id="1855383.SAMN05216548_10456"/>
<dbReference type="AlphaFoldDB" id="A0A1H9FAN5"/>